<comment type="caution">
    <text evidence="1">The sequence shown here is derived from an EMBL/GenBank/DDBJ whole genome shotgun (WGS) entry which is preliminary data.</text>
</comment>
<dbReference type="PANTHER" id="PTHR47481">
    <property type="match status" value="1"/>
</dbReference>
<evidence type="ECO:0000313" key="1">
    <source>
        <dbReference type="EMBL" id="KAK2647580.1"/>
    </source>
</evidence>
<name>A0AAD9WZ77_9ROSI</name>
<dbReference type="EMBL" id="JANJYI010000005">
    <property type="protein sequence ID" value="KAK2647580.1"/>
    <property type="molecule type" value="Genomic_DNA"/>
</dbReference>
<accession>A0AAD9WZ77</accession>
<evidence type="ECO:0000313" key="2">
    <source>
        <dbReference type="Proteomes" id="UP001280121"/>
    </source>
</evidence>
<dbReference type="Proteomes" id="UP001280121">
    <property type="component" value="Unassembled WGS sequence"/>
</dbReference>
<protein>
    <submittedName>
        <fullName evidence="1">Uncharacterized protein</fullName>
    </submittedName>
</protein>
<reference evidence="1" key="1">
    <citation type="journal article" date="2023" name="Plant J.">
        <title>Genome sequences and population genomics provide insights into the demographic history, inbreeding, and mutation load of two 'living fossil' tree species of Dipteronia.</title>
        <authorList>
            <person name="Feng Y."/>
            <person name="Comes H.P."/>
            <person name="Chen J."/>
            <person name="Zhu S."/>
            <person name="Lu R."/>
            <person name="Zhang X."/>
            <person name="Li P."/>
            <person name="Qiu J."/>
            <person name="Olsen K.M."/>
            <person name="Qiu Y."/>
        </authorList>
    </citation>
    <scope>NUCLEOTIDE SEQUENCE</scope>
    <source>
        <strain evidence="1">KIB01</strain>
    </source>
</reference>
<proteinExistence type="predicted"/>
<dbReference type="PANTHER" id="PTHR47481:SF22">
    <property type="entry name" value="RETROTRANSPOSON GAG DOMAIN-CONTAINING PROTEIN"/>
    <property type="match status" value="1"/>
</dbReference>
<dbReference type="AlphaFoldDB" id="A0AAD9WZ77"/>
<sequence length="206" mass="23630">MTTLDRLQSHSPTSDQNQYQNIQGAISAETQSLDSSQVFQALDLEDYLYGMNQPPNMYVNVEVVTESGEKVMEKRMKRLYSQQSMTKIIQLKNQHHAIKKGSNSIREFVFKIKNIGDILKAAGEEVKERDLVMCLVNGIGHDFDAIVAVIIAQRFISFEDAQFLLMVHEQWLEHLDSTVHLNVGQTIAHYVANNYQDLKRWKSTKL</sequence>
<keyword evidence="2" id="KW-1185">Reference proteome</keyword>
<gene>
    <name evidence="1" type="ORF">Ddye_015069</name>
</gene>
<dbReference type="Pfam" id="PF14223">
    <property type="entry name" value="Retrotran_gag_2"/>
    <property type="match status" value="1"/>
</dbReference>
<organism evidence="1 2">
    <name type="scientific">Dipteronia dyeriana</name>
    <dbReference type="NCBI Taxonomy" id="168575"/>
    <lineage>
        <taxon>Eukaryota</taxon>
        <taxon>Viridiplantae</taxon>
        <taxon>Streptophyta</taxon>
        <taxon>Embryophyta</taxon>
        <taxon>Tracheophyta</taxon>
        <taxon>Spermatophyta</taxon>
        <taxon>Magnoliopsida</taxon>
        <taxon>eudicotyledons</taxon>
        <taxon>Gunneridae</taxon>
        <taxon>Pentapetalae</taxon>
        <taxon>rosids</taxon>
        <taxon>malvids</taxon>
        <taxon>Sapindales</taxon>
        <taxon>Sapindaceae</taxon>
        <taxon>Hippocastanoideae</taxon>
        <taxon>Acereae</taxon>
        <taxon>Dipteronia</taxon>
    </lineage>
</organism>